<dbReference type="AlphaFoldDB" id="A0A5D4IGL5"/>
<sequence>MSNILGAHEIVVSPSYRLFGLMDTSVDPYGLDPDNTRWLLSAPGLVYLQVPSAVINSTVRLESWSSKPPENPGKWFGREEVAVEFPTGELEIHTLDGGAQNIPLTLPSAGLYEMRWQWMFNGNRGPFLSPIGGARPLPVPPGQEGELKGKDQYCLVQIWRAPTCTQGE</sequence>
<name>A0A5D4IGL5_9ACTN</name>
<dbReference type="EMBL" id="VSZQ01000206">
    <property type="protein sequence ID" value="TYR52287.1"/>
    <property type="molecule type" value="Genomic_DNA"/>
</dbReference>
<accession>A0A5D4IGL5</accession>
<evidence type="ECO:0000313" key="2">
    <source>
        <dbReference type="Proteomes" id="UP000323242"/>
    </source>
</evidence>
<reference evidence="1 2" key="1">
    <citation type="submission" date="2019-08" db="EMBL/GenBank/DDBJ databases">
        <title>Draft genome for granaticin producer strain Streptomyces parvus C05.</title>
        <authorList>
            <person name="Gonzalez-Pimentel J.L."/>
        </authorList>
    </citation>
    <scope>NUCLEOTIDE SEQUENCE [LARGE SCALE GENOMIC DNA]</scope>
    <source>
        <strain evidence="1 2">C05</strain>
    </source>
</reference>
<organism evidence="1 2">
    <name type="scientific">Streptomyces parvus</name>
    <dbReference type="NCBI Taxonomy" id="66428"/>
    <lineage>
        <taxon>Bacteria</taxon>
        <taxon>Bacillati</taxon>
        <taxon>Actinomycetota</taxon>
        <taxon>Actinomycetes</taxon>
        <taxon>Kitasatosporales</taxon>
        <taxon>Streptomycetaceae</taxon>
        <taxon>Streptomyces</taxon>
    </lineage>
</organism>
<gene>
    <name evidence="1" type="ORF">FY004_29405</name>
</gene>
<dbReference type="Proteomes" id="UP000323242">
    <property type="component" value="Unassembled WGS sequence"/>
</dbReference>
<comment type="caution">
    <text evidence="1">The sequence shown here is derived from an EMBL/GenBank/DDBJ whole genome shotgun (WGS) entry which is preliminary data.</text>
</comment>
<proteinExistence type="predicted"/>
<evidence type="ECO:0000313" key="1">
    <source>
        <dbReference type="EMBL" id="TYR52287.1"/>
    </source>
</evidence>
<protein>
    <submittedName>
        <fullName evidence="1">Uncharacterized protein</fullName>
    </submittedName>
</protein>
<keyword evidence="2" id="KW-1185">Reference proteome</keyword>